<keyword evidence="3" id="KW-0813">Transport</keyword>
<feature type="transmembrane region" description="Helical" evidence="12">
    <location>
        <begin position="83"/>
        <end position="103"/>
    </location>
</feature>
<evidence type="ECO:0000256" key="7">
    <source>
        <dbReference type="ARBA" id="ARBA00022723"/>
    </source>
</evidence>
<gene>
    <name evidence="13" type="ORF">B0W44_12390</name>
</gene>
<sequence length="338" mass="37834">MLSLNELWFLIVAGLFIGFFFLEGFDFGVGMSTKFLARTEGERRTLINAIGPFWDANEVWLITAGGAMFAAFPHWYATLFSGYYAPFVVVLLALIGRGVAFEFRGKVDNRRWKNAWDHVIFLGSLLPPFLFGVVFAGLLYGLPIDRQMEMQAGLFDIVNVYTVTGGITVTLLCFVHGLLFTALRTVGDLQERARFTAQRLLFPLAFLLFAFSAMTVFMTDVFHVRGEILSATAACGVIAFVLAGAFISKRKDGWAFSMSGLVIVLAIASVFMGLFPRVMISEIDRAFNLTVYNAASGPYSLKVMTIVAVTLIPFVLGYQMWSYYVFRKRVSEKEHLEY</sequence>
<evidence type="ECO:0000256" key="2">
    <source>
        <dbReference type="ARBA" id="ARBA00007543"/>
    </source>
</evidence>
<comment type="similarity">
    <text evidence="2">Belongs to the cytochrome ubiquinol oxidase subunit 2 family.</text>
</comment>
<dbReference type="STRING" id="1471761.B0W44_12390"/>
<evidence type="ECO:0000256" key="10">
    <source>
        <dbReference type="ARBA" id="ARBA00023004"/>
    </source>
</evidence>
<feature type="transmembrane region" description="Helical" evidence="12">
    <location>
        <begin position="115"/>
        <end position="140"/>
    </location>
</feature>
<name>A0A1U9K8S9_9BACL</name>
<feature type="transmembrane region" description="Helical" evidence="12">
    <location>
        <begin position="228"/>
        <end position="247"/>
    </location>
</feature>
<feature type="transmembrane region" description="Helical" evidence="12">
    <location>
        <begin position="200"/>
        <end position="222"/>
    </location>
</feature>
<dbReference type="GO" id="GO:0009055">
    <property type="term" value="F:electron transfer activity"/>
    <property type="evidence" value="ECO:0007669"/>
    <property type="project" value="TreeGrafter"/>
</dbReference>
<keyword evidence="8" id="KW-0249">Electron transport</keyword>
<organism evidence="13 14">
    <name type="scientific">Novibacillus thermophilus</name>
    <dbReference type="NCBI Taxonomy" id="1471761"/>
    <lineage>
        <taxon>Bacteria</taxon>
        <taxon>Bacillati</taxon>
        <taxon>Bacillota</taxon>
        <taxon>Bacilli</taxon>
        <taxon>Bacillales</taxon>
        <taxon>Thermoactinomycetaceae</taxon>
        <taxon>Novibacillus</taxon>
    </lineage>
</organism>
<evidence type="ECO:0000256" key="4">
    <source>
        <dbReference type="ARBA" id="ARBA00022475"/>
    </source>
</evidence>
<dbReference type="GO" id="GO:0016682">
    <property type="term" value="F:oxidoreductase activity, acting on diphenols and related substances as donors, oxygen as acceptor"/>
    <property type="evidence" value="ECO:0007669"/>
    <property type="project" value="TreeGrafter"/>
</dbReference>
<evidence type="ECO:0000256" key="3">
    <source>
        <dbReference type="ARBA" id="ARBA00022448"/>
    </source>
</evidence>
<dbReference type="GO" id="GO:0046872">
    <property type="term" value="F:metal ion binding"/>
    <property type="evidence" value="ECO:0007669"/>
    <property type="project" value="UniProtKB-KW"/>
</dbReference>
<proteinExistence type="inferred from homology"/>
<dbReference type="Proteomes" id="UP000188603">
    <property type="component" value="Chromosome"/>
</dbReference>
<dbReference type="PANTHER" id="PTHR43141:SF5">
    <property type="entry name" value="CYTOCHROME BD-I UBIQUINOL OXIDASE SUBUNIT 2"/>
    <property type="match status" value="1"/>
</dbReference>
<feature type="transmembrane region" description="Helical" evidence="12">
    <location>
        <begin position="6"/>
        <end position="25"/>
    </location>
</feature>
<evidence type="ECO:0000313" key="14">
    <source>
        <dbReference type="Proteomes" id="UP000188603"/>
    </source>
</evidence>
<protein>
    <submittedName>
        <fullName evidence="13">Cytochrome d ubiquinol oxidase subunit II</fullName>
    </submittedName>
</protein>
<evidence type="ECO:0000256" key="11">
    <source>
        <dbReference type="ARBA" id="ARBA00023136"/>
    </source>
</evidence>
<keyword evidence="9 12" id="KW-1133">Transmembrane helix</keyword>
<comment type="subcellular location">
    <subcellularLocation>
        <location evidence="1">Cell membrane</location>
        <topology evidence="1">Multi-pass membrane protein</topology>
    </subcellularLocation>
</comment>
<dbReference type="Pfam" id="PF02322">
    <property type="entry name" value="Cyt_bd_oxida_II"/>
    <property type="match status" value="1"/>
</dbReference>
<dbReference type="GO" id="GO:0019646">
    <property type="term" value="P:aerobic electron transport chain"/>
    <property type="evidence" value="ECO:0007669"/>
    <property type="project" value="TreeGrafter"/>
</dbReference>
<dbReference type="GO" id="GO:0005886">
    <property type="term" value="C:plasma membrane"/>
    <property type="evidence" value="ECO:0007669"/>
    <property type="project" value="UniProtKB-SubCell"/>
</dbReference>
<feature type="transmembrane region" description="Helical" evidence="12">
    <location>
        <begin position="160"/>
        <end position="180"/>
    </location>
</feature>
<accession>A0A1U9K8S9</accession>
<dbReference type="NCBIfam" id="TIGR00203">
    <property type="entry name" value="cydB"/>
    <property type="match status" value="1"/>
</dbReference>
<keyword evidence="14" id="KW-1185">Reference proteome</keyword>
<dbReference type="KEGG" id="ntr:B0W44_12390"/>
<keyword evidence="10" id="KW-0408">Iron</keyword>
<dbReference type="GO" id="GO:0070069">
    <property type="term" value="C:cytochrome complex"/>
    <property type="evidence" value="ECO:0007669"/>
    <property type="project" value="TreeGrafter"/>
</dbReference>
<dbReference type="EMBL" id="CP019699">
    <property type="protein sequence ID" value="AQS56438.1"/>
    <property type="molecule type" value="Genomic_DNA"/>
</dbReference>
<dbReference type="PIRSF" id="PIRSF000267">
    <property type="entry name" value="Cyt_oxidse_sub2"/>
    <property type="match status" value="1"/>
</dbReference>
<evidence type="ECO:0000256" key="6">
    <source>
        <dbReference type="ARBA" id="ARBA00022692"/>
    </source>
</evidence>
<evidence type="ECO:0000256" key="5">
    <source>
        <dbReference type="ARBA" id="ARBA00022617"/>
    </source>
</evidence>
<keyword evidence="5" id="KW-0349">Heme</keyword>
<dbReference type="InterPro" id="IPR003317">
    <property type="entry name" value="Cyt-d_oxidase_su2"/>
</dbReference>
<keyword evidence="6 12" id="KW-0812">Transmembrane</keyword>
<feature type="transmembrane region" description="Helical" evidence="12">
    <location>
        <begin position="303"/>
        <end position="326"/>
    </location>
</feature>
<keyword evidence="4" id="KW-1003">Cell membrane</keyword>
<evidence type="ECO:0000313" key="13">
    <source>
        <dbReference type="EMBL" id="AQS56438.1"/>
    </source>
</evidence>
<dbReference type="RefSeq" id="WP_077720301.1">
    <property type="nucleotide sequence ID" value="NZ_CP019699.1"/>
</dbReference>
<keyword evidence="7" id="KW-0479">Metal-binding</keyword>
<dbReference type="PANTHER" id="PTHR43141">
    <property type="entry name" value="CYTOCHROME BD2 SUBUNIT II"/>
    <property type="match status" value="1"/>
</dbReference>
<evidence type="ECO:0000256" key="1">
    <source>
        <dbReference type="ARBA" id="ARBA00004651"/>
    </source>
</evidence>
<feature type="transmembrane region" description="Helical" evidence="12">
    <location>
        <begin position="254"/>
        <end position="275"/>
    </location>
</feature>
<dbReference type="OrthoDB" id="9776710at2"/>
<evidence type="ECO:0000256" key="12">
    <source>
        <dbReference type="SAM" id="Phobius"/>
    </source>
</evidence>
<reference evidence="13 14" key="1">
    <citation type="journal article" date="2015" name="Int. J. Syst. Evol. Microbiol.">
        <title>Novibacillus thermophilus gen. nov., sp. nov., a Gram-staining-negative and moderately thermophilic member of the family Thermoactinomycetaceae.</title>
        <authorList>
            <person name="Yang G."/>
            <person name="Chen J."/>
            <person name="Zhou S."/>
        </authorList>
    </citation>
    <scope>NUCLEOTIDE SEQUENCE [LARGE SCALE GENOMIC DNA]</scope>
    <source>
        <strain evidence="13 14">SG-1</strain>
    </source>
</reference>
<evidence type="ECO:0000256" key="9">
    <source>
        <dbReference type="ARBA" id="ARBA00022989"/>
    </source>
</evidence>
<dbReference type="AlphaFoldDB" id="A0A1U9K8S9"/>
<evidence type="ECO:0000256" key="8">
    <source>
        <dbReference type="ARBA" id="ARBA00022982"/>
    </source>
</evidence>
<keyword evidence="11 12" id="KW-0472">Membrane</keyword>